<keyword evidence="3" id="KW-1185">Reference proteome</keyword>
<gene>
    <name evidence="2" type="ORF">BLNAU_13117</name>
    <name evidence="1" type="ORF">BLNAU_24385</name>
</gene>
<dbReference type="EMBL" id="JARBJD010000111">
    <property type="protein sequence ID" value="KAK2951881.1"/>
    <property type="molecule type" value="Genomic_DNA"/>
</dbReference>
<evidence type="ECO:0000313" key="2">
    <source>
        <dbReference type="EMBL" id="KAK2951881.1"/>
    </source>
</evidence>
<dbReference type="Proteomes" id="UP001281761">
    <property type="component" value="Unassembled WGS sequence"/>
</dbReference>
<sequence>MSTVGKTHEQSQDKTLNSIGKTLIRNLRTVLFQEDCALLNSTLCVASPFCEVAHNFAGQMTKLLKRFEAINNLPAESQFQRARYLSIMISECVRCQSLLQVMCYKRLRKHREKTSLRDTAATVQL</sequence>
<evidence type="ECO:0000313" key="1">
    <source>
        <dbReference type="EMBL" id="KAK2940709.1"/>
    </source>
</evidence>
<protein>
    <submittedName>
        <fullName evidence="2">Uncharacterized protein</fullName>
    </submittedName>
</protein>
<evidence type="ECO:0000313" key="3">
    <source>
        <dbReference type="Proteomes" id="UP001281761"/>
    </source>
</evidence>
<name>A0ABQ9XNQ3_9EUKA</name>
<proteinExistence type="predicted"/>
<dbReference type="EMBL" id="JARBJD010000619">
    <property type="protein sequence ID" value="KAK2940709.1"/>
    <property type="molecule type" value="Genomic_DNA"/>
</dbReference>
<organism evidence="2 3">
    <name type="scientific">Blattamonas nauphoetae</name>
    <dbReference type="NCBI Taxonomy" id="2049346"/>
    <lineage>
        <taxon>Eukaryota</taxon>
        <taxon>Metamonada</taxon>
        <taxon>Preaxostyla</taxon>
        <taxon>Oxymonadida</taxon>
        <taxon>Blattamonas</taxon>
    </lineage>
</organism>
<comment type="caution">
    <text evidence="2">The sequence shown here is derived from an EMBL/GenBank/DDBJ whole genome shotgun (WGS) entry which is preliminary data.</text>
</comment>
<reference evidence="2 3" key="1">
    <citation type="journal article" date="2022" name="bioRxiv">
        <title>Genomics of Preaxostyla Flagellates Illuminates Evolutionary Transitions and the Path Towards Mitochondrial Loss.</title>
        <authorList>
            <person name="Novak L.V.F."/>
            <person name="Treitli S.C."/>
            <person name="Pyrih J."/>
            <person name="Halakuc P."/>
            <person name="Pipaliya S.V."/>
            <person name="Vacek V."/>
            <person name="Brzon O."/>
            <person name="Soukal P."/>
            <person name="Eme L."/>
            <person name="Dacks J.B."/>
            <person name="Karnkowska A."/>
            <person name="Elias M."/>
            <person name="Hampl V."/>
        </authorList>
    </citation>
    <scope>NUCLEOTIDE SEQUENCE [LARGE SCALE GENOMIC DNA]</scope>
    <source>
        <strain evidence="2">NAU3</strain>
        <tissue evidence="2">Gut</tissue>
    </source>
</reference>
<accession>A0ABQ9XNQ3</accession>